<evidence type="ECO:0000256" key="1">
    <source>
        <dbReference type="SAM" id="Phobius"/>
    </source>
</evidence>
<dbReference type="AlphaFoldDB" id="M8E594"/>
<sequence length="106" mass="12005">MLFSVDVAASIGYPVQSSLRLFRHPEAYRWFLLLTFLMGLPVFVKAGIRALLISRFGIEGYGVYLSALSLGSWLTYGIILAAYGYIFRKHIYPLAERLEKEGYFSG</sequence>
<dbReference type="Proteomes" id="UP000012081">
    <property type="component" value="Unassembled WGS sequence"/>
</dbReference>
<keyword evidence="1" id="KW-0812">Transmembrane</keyword>
<feature type="transmembrane region" description="Helical" evidence="1">
    <location>
        <begin position="30"/>
        <end position="52"/>
    </location>
</feature>
<keyword evidence="1" id="KW-0472">Membrane</keyword>
<evidence type="ECO:0000313" key="2">
    <source>
        <dbReference type="EMBL" id="EMT50615.1"/>
    </source>
</evidence>
<dbReference type="PATRIC" id="fig|1300222.3.peg.4448"/>
<feature type="transmembrane region" description="Helical" evidence="1">
    <location>
        <begin position="64"/>
        <end position="87"/>
    </location>
</feature>
<keyword evidence="3" id="KW-1185">Reference proteome</keyword>
<proteinExistence type="predicted"/>
<reference evidence="2 3" key="1">
    <citation type="submission" date="2013-03" db="EMBL/GenBank/DDBJ databases">
        <title>Assembly of a new bacterial strain Brevibacillus borstelensis AK1.</title>
        <authorList>
            <person name="Rajan I."/>
            <person name="PoliReddy D."/>
            <person name="Sugumar T."/>
            <person name="Rathinam K."/>
            <person name="Alqarawi S."/>
            <person name="Khalil A.B."/>
            <person name="Sivakumar N."/>
        </authorList>
    </citation>
    <scope>NUCLEOTIDE SEQUENCE [LARGE SCALE GENOMIC DNA]</scope>
    <source>
        <strain evidence="2 3">AK1</strain>
    </source>
</reference>
<accession>M8E594</accession>
<protein>
    <submittedName>
        <fullName evidence="2">Integral membrane protein</fullName>
    </submittedName>
</protein>
<comment type="caution">
    <text evidence="2">The sequence shown here is derived from an EMBL/GenBank/DDBJ whole genome shotgun (WGS) entry which is preliminary data.</text>
</comment>
<gene>
    <name evidence="2" type="ORF">I532_21145</name>
</gene>
<dbReference type="EMBL" id="APBN01000013">
    <property type="protein sequence ID" value="EMT50615.1"/>
    <property type="molecule type" value="Genomic_DNA"/>
</dbReference>
<name>M8E594_9BACL</name>
<keyword evidence="1" id="KW-1133">Transmembrane helix</keyword>
<evidence type="ECO:0000313" key="3">
    <source>
        <dbReference type="Proteomes" id="UP000012081"/>
    </source>
</evidence>
<organism evidence="2 3">
    <name type="scientific">Brevibacillus borstelensis AK1</name>
    <dbReference type="NCBI Taxonomy" id="1300222"/>
    <lineage>
        <taxon>Bacteria</taxon>
        <taxon>Bacillati</taxon>
        <taxon>Bacillota</taxon>
        <taxon>Bacilli</taxon>
        <taxon>Bacillales</taxon>
        <taxon>Paenibacillaceae</taxon>
        <taxon>Brevibacillus</taxon>
    </lineage>
</organism>